<dbReference type="AlphaFoldDB" id="A0A2T6ZNM2"/>
<name>A0A2T6ZNM2_TUBBO</name>
<organism evidence="2 3">
    <name type="scientific">Tuber borchii</name>
    <name type="common">White truffle</name>
    <dbReference type="NCBI Taxonomy" id="42251"/>
    <lineage>
        <taxon>Eukaryota</taxon>
        <taxon>Fungi</taxon>
        <taxon>Dikarya</taxon>
        <taxon>Ascomycota</taxon>
        <taxon>Pezizomycotina</taxon>
        <taxon>Pezizomycetes</taxon>
        <taxon>Pezizales</taxon>
        <taxon>Tuberaceae</taxon>
        <taxon>Tuber</taxon>
    </lineage>
</organism>
<comment type="caution">
    <text evidence="2">The sequence shown here is derived from an EMBL/GenBank/DDBJ whole genome shotgun (WGS) entry which is preliminary data.</text>
</comment>
<sequence>MSACLGSSFILPVLSAILVLVPQYRSDCISTSEFVPLYRNFTLIGNELFVYSSTVDLVLSSSDEYFSSLSLMGAGR</sequence>
<reference evidence="2 3" key="1">
    <citation type="submission" date="2017-04" db="EMBL/GenBank/DDBJ databases">
        <title>Draft genome sequence of Tuber borchii Vittad., a whitish edible truffle.</title>
        <authorList>
            <consortium name="DOE Joint Genome Institute"/>
            <person name="Murat C."/>
            <person name="Kuo A."/>
            <person name="Barry K.W."/>
            <person name="Clum A."/>
            <person name="Dockter R.B."/>
            <person name="Fauchery L."/>
            <person name="Iotti M."/>
            <person name="Kohler A."/>
            <person name="Labutti K."/>
            <person name="Lindquist E.A."/>
            <person name="Lipzen A."/>
            <person name="Ohm R.A."/>
            <person name="Wang M."/>
            <person name="Grigoriev I.V."/>
            <person name="Zambonelli A."/>
            <person name="Martin F.M."/>
        </authorList>
    </citation>
    <scope>NUCLEOTIDE SEQUENCE [LARGE SCALE GENOMIC DNA]</scope>
    <source>
        <strain evidence="2 3">Tbo3840</strain>
    </source>
</reference>
<feature type="chain" id="PRO_5015537235" description="Secreted protein" evidence="1">
    <location>
        <begin position="17"/>
        <end position="76"/>
    </location>
</feature>
<evidence type="ECO:0008006" key="4">
    <source>
        <dbReference type="Google" id="ProtNLM"/>
    </source>
</evidence>
<accession>A0A2T6ZNM2</accession>
<feature type="signal peptide" evidence="1">
    <location>
        <begin position="1"/>
        <end position="16"/>
    </location>
</feature>
<dbReference type="EMBL" id="NESQ01000165">
    <property type="protein sequence ID" value="PUU77066.1"/>
    <property type="molecule type" value="Genomic_DNA"/>
</dbReference>
<evidence type="ECO:0000313" key="2">
    <source>
        <dbReference type="EMBL" id="PUU77066.1"/>
    </source>
</evidence>
<keyword evidence="1" id="KW-0732">Signal</keyword>
<gene>
    <name evidence="2" type="ORF">B9Z19DRAFT_1087072</name>
</gene>
<evidence type="ECO:0000256" key="1">
    <source>
        <dbReference type="SAM" id="SignalP"/>
    </source>
</evidence>
<dbReference type="Proteomes" id="UP000244722">
    <property type="component" value="Unassembled WGS sequence"/>
</dbReference>
<keyword evidence="3" id="KW-1185">Reference proteome</keyword>
<evidence type="ECO:0000313" key="3">
    <source>
        <dbReference type="Proteomes" id="UP000244722"/>
    </source>
</evidence>
<proteinExistence type="predicted"/>
<protein>
    <recommendedName>
        <fullName evidence="4">Secreted protein</fullName>
    </recommendedName>
</protein>